<dbReference type="OrthoDB" id="9794241at2"/>
<dbReference type="RefSeq" id="WP_147165776.1">
    <property type="nucleotide sequence ID" value="NZ_VOOR01000003.1"/>
</dbReference>
<evidence type="ECO:0000313" key="2">
    <source>
        <dbReference type="Proteomes" id="UP000321580"/>
    </source>
</evidence>
<reference evidence="1 2" key="1">
    <citation type="submission" date="2019-08" db="EMBL/GenBank/DDBJ databases">
        <title>Genome of Phaeodactylibacter luteus.</title>
        <authorList>
            <person name="Bowman J.P."/>
        </authorList>
    </citation>
    <scope>NUCLEOTIDE SEQUENCE [LARGE SCALE GENOMIC DNA]</scope>
    <source>
        <strain evidence="1 2">KCTC 42180</strain>
    </source>
</reference>
<dbReference type="Proteomes" id="UP000321580">
    <property type="component" value="Unassembled WGS sequence"/>
</dbReference>
<dbReference type="PANTHER" id="PTHR36452:SF1">
    <property type="entry name" value="DUF2461 DOMAIN-CONTAINING PROTEIN"/>
    <property type="match status" value="1"/>
</dbReference>
<proteinExistence type="predicted"/>
<dbReference type="Pfam" id="PF09365">
    <property type="entry name" value="DUF2461"/>
    <property type="match status" value="1"/>
</dbReference>
<protein>
    <submittedName>
        <fullName evidence="1">DUF2461 domain-containing protein</fullName>
    </submittedName>
</protein>
<dbReference type="NCBIfam" id="TIGR02453">
    <property type="entry name" value="TIGR02453 family protein"/>
    <property type="match status" value="1"/>
</dbReference>
<accession>A0A5C6S2P0</accession>
<dbReference type="AlphaFoldDB" id="A0A5C6S2P0"/>
<gene>
    <name evidence="1" type="ORF">FRY97_02140</name>
</gene>
<sequence length="219" mass="24696">MDFKALYQFLEDLRDNNHKAWLDEHRPRYKALREDFIAYVSQLNDEIAARVPGYLPKPARESISRINNNLVFKPDAPTYKDHFSAGLGSVDAAASMYLHIGLGENMIAGGFYKPPSNLLKRIRAAIDYDGEVLQRIIDDKEFLEVFGGLYSTGALKTAPKGYASDHPHIHLLREKSFAVTRTFSREAVCGTSFTKEVIRSVVAIQPFLQYLNRAVSVEA</sequence>
<dbReference type="InterPro" id="IPR012808">
    <property type="entry name" value="CHP02453"/>
</dbReference>
<dbReference type="InterPro" id="IPR015996">
    <property type="entry name" value="UCP028451"/>
</dbReference>
<dbReference type="PIRSF" id="PIRSF028451">
    <property type="entry name" value="UCP028451"/>
    <property type="match status" value="1"/>
</dbReference>
<comment type="caution">
    <text evidence="1">The sequence shown here is derived from an EMBL/GenBank/DDBJ whole genome shotgun (WGS) entry which is preliminary data.</text>
</comment>
<name>A0A5C6S2P0_9BACT</name>
<dbReference type="EMBL" id="VOOR01000003">
    <property type="protein sequence ID" value="TXB68889.1"/>
    <property type="molecule type" value="Genomic_DNA"/>
</dbReference>
<organism evidence="1 2">
    <name type="scientific">Phaeodactylibacter luteus</name>
    <dbReference type="NCBI Taxonomy" id="1564516"/>
    <lineage>
        <taxon>Bacteria</taxon>
        <taxon>Pseudomonadati</taxon>
        <taxon>Bacteroidota</taxon>
        <taxon>Saprospiria</taxon>
        <taxon>Saprospirales</taxon>
        <taxon>Haliscomenobacteraceae</taxon>
        <taxon>Phaeodactylibacter</taxon>
    </lineage>
</organism>
<keyword evidence="2" id="KW-1185">Reference proteome</keyword>
<evidence type="ECO:0000313" key="1">
    <source>
        <dbReference type="EMBL" id="TXB68889.1"/>
    </source>
</evidence>
<dbReference type="PANTHER" id="PTHR36452">
    <property type="entry name" value="CHROMOSOME 12, WHOLE GENOME SHOTGUN SEQUENCE"/>
    <property type="match status" value="1"/>
</dbReference>